<gene>
    <name evidence="1" type="ORF">NDU88_000433</name>
</gene>
<proteinExistence type="predicted"/>
<protein>
    <submittedName>
        <fullName evidence="1">Uncharacterized protein</fullName>
    </submittedName>
</protein>
<organism evidence="1 2">
    <name type="scientific">Pleurodeles waltl</name>
    <name type="common">Iberian ribbed newt</name>
    <dbReference type="NCBI Taxonomy" id="8319"/>
    <lineage>
        <taxon>Eukaryota</taxon>
        <taxon>Metazoa</taxon>
        <taxon>Chordata</taxon>
        <taxon>Craniata</taxon>
        <taxon>Vertebrata</taxon>
        <taxon>Euteleostomi</taxon>
        <taxon>Amphibia</taxon>
        <taxon>Batrachia</taxon>
        <taxon>Caudata</taxon>
        <taxon>Salamandroidea</taxon>
        <taxon>Salamandridae</taxon>
        <taxon>Pleurodelinae</taxon>
        <taxon>Pleurodeles</taxon>
    </lineage>
</organism>
<dbReference type="Proteomes" id="UP001066276">
    <property type="component" value="Chromosome 2_2"/>
</dbReference>
<comment type="caution">
    <text evidence="1">The sequence shown here is derived from an EMBL/GenBank/DDBJ whole genome shotgun (WGS) entry which is preliminary data.</text>
</comment>
<name>A0AAV7UU16_PLEWA</name>
<evidence type="ECO:0000313" key="2">
    <source>
        <dbReference type="Proteomes" id="UP001066276"/>
    </source>
</evidence>
<dbReference type="EMBL" id="JANPWB010000004">
    <property type="protein sequence ID" value="KAJ1191117.1"/>
    <property type="molecule type" value="Genomic_DNA"/>
</dbReference>
<dbReference type="AlphaFoldDB" id="A0AAV7UU16"/>
<evidence type="ECO:0000313" key="1">
    <source>
        <dbReference type="EMBL" id="KAJ1191117.1"/>
    </source>
</evidence>
<sequence>MQSAESDGSEMQEECCWGSGAEEGAFKNQASSTEDPTRLSGVVVLSADLVPVCGAEKWTLKSSPDLEKVLGLFDPQIQCYFGLT</sequence>
<keyword evidence="2" id="KW-1185">Reference proteome</keyword>
<reference evidence="1" key="1">
    <citation type="journal article" date="2022" name="bioRxiv">
        <title>Sequencing and chromosome-scale assembly of the giantPleurodeles waltlgenome.</title>
        <authorList>
            <person name="Brown T."/>
            <person name="Elewa A."/>
            <person name="Iarovenko S."/>
            <person name="Subramanian E."/>
            <person name="Araus A.J."/>
            <person name="Petzold A."/>
            <person name="Susuki M."/>
            <person name="Suzuki K.-i.T."/>
            <person name="Hayashi T."/>
            <person name="Toyoda A."/>
            <person name="Oliveira C."/>
            <person name="Osipova E."/>
            <person name="Leigh N.D."/>
            <person name="Simon A."/>
            <person name="Yun M.H."/>
        </authorList>
    </citation>
    <scope>NUCLEOTIDE SEQUENCE</scope>
    <source>
        <strain evidence="1">20211129_DDA</strain>
        <tissue evidence="1">Liver</tissue>
    </source>
</reference>
<accession>A0AAV7UU16</accession>